<evidence type="ECO:0000256" key="2">
    <source>
        <dbReference type="SAM" id="SignalP"/>
    </source>
</evidence>
<gene>
    <name evidence="3" type="ORF">HD600_000078</name>
</gene>
<feature type="region of interest" description="Disordered" evidence="1">
    <location>
        <begin position="45"/>
        <end position="123"/>
    </location>
</feature>
<dbReference type="EMBL" id="JACHMU010000001">
    <property type="protein sequence ID" value="MBB5741581.1"/>
    <property type="molecule type" value="Genomic_DNA"/>
</dbReference>
<dbReference type="RefSeq" id="WP_184280779.1">
    <property type="nucleotide sequence ID" value="NZ_BAAAPG010000001.1"/>
</dbReference>
<evidence type="ECO:0000313" key="3">
    <source>
        <dbReference type="EMBL" id="MBB5741581.1"/>
    </source>
</evidence>
<feature type="signal peptide" evidence="2">
    <location>
        <begin position="1"/>
        <end position="25"/>
    </location>
</feature>
<comment type="caution">
    <text evidence="3">The sequence shown here is derived from an EMBL/GenBank/DDBJ whole genome shotgun (WGS) entry which is preliminary data.</text>
</comment>
<evidence type="ECO:0000313" key="4">
    <source>
        <dbReference type="Proteomes" id="UP000517712"/>
    </source>
</evidence>
<evidence type="ECO:0000256" key="1">
    <source>
        <dbReference type="SAM" id="MobiDB-lite"/>
    </source>
</evidence>
<keyword evidence="2" id="KW-0732">Signal</keyword>
<sequence>MTLRRLRPVAVIAAVLVAAPLVVGAAPAPRPAGFCDSFLSFLCPKPDPTPEQTPAPDDGQSPAPETSDPDDGSAPDEEAAPEDEPGAQDGDESEQPVDPAETESVEAQVDDAAPVFTGTPASMRSQGLSFSGLRGISIVRVPTVDGSDVRALKISADSITIAGFSLSVRPHEEPGLVTTADTMSLEGSVSVYLGSVSASVMGGEPLTLGTDTPPSLDEIEPGLVDVTMGLIGSTADSISYSNTDQNIVLP</sequence>
<organism evidence="3 4">
    <name type="scientific">Microbacterium ginsengiterrae</name>
    <dbReference type="NCBI Taxonomy" id="546115"/>
    <lineage>
        <taxon>Bacteria</taxon>
        <taxon>Bacillati</taxon>
        <taxon>Actinomycetota</taxon>
        <taxon>Actinomycetes</taxon>
        <taxon>Micrococcales</taxon>
        <taxon>Microbacteriaceae</taxon>
        <taxon>Microbacterium</taxon>
    </lineage>
</organism>
<name>A0A7W9F9U7_9MICO</name>
<feature type="chain" id="PRO_5031262419" evidence="2">
    <location>
        <begin position="26"/>
        <end position="250"/>
    </location>
</feature>
<keyword evidence="4" id="KW-1185">Reference proteome</keyword>
<feature type="compositionally biased region" description="Acidic residues" evidence="1">
    <location>
        <begin position="67"/>
        <end position="104"/>
    </location>
</feature>
<dbReference type="AlphaFoldDB" id="A0A7W9F9U7"/>
<accession>A0A7W9F9U7</accession>
<reference evidence="3 4" key="1">
    <citation type="submission" date="2020-08" db="EMBL/GenBank/DDBJ databases">
        <title>Sequencing the genomes of 1000 actinobacteria strains.</title>
        <authorList>
            <person name="Klenk H.-P."/>
        </authorList>
    </citation>
    <scope>NUCLEOTIDE SEQUENCE [LARGE SCALE GENOMIC DNA]</scope>
    <source>
        <strain evidence="3 4">DSM 24823</strain>
    </source>
</reference>
<protein>
    <submittedName>
        <fullName evidence="3">Uncharacterized protein</fullName>
    </submittedName>
</protein>
<dbReference type="Proteomes" id="UP000517712">
    <property type="component" value="Unassembled WGS sequence"/>
</dbReference>
<proteinExistence type="predicted"/>